<keyword evidence="2" id="KW-1185">Reference proteome</keyword>
<dbReference type="Proteomes" id="UP000789342">
    <property type="component" value="Unassembled WGS sequence"/>
</dbReference>
<gene>
    <name evidence="1" type="ORF">AMORRO_LOCUS8918</name>
</gene>
<protein>
    <submittedName>
        <fullName evidence="1">8964_t:CDS:1</fullName>
    </submittedName>
</protein>
<comment type="caution">
    <text evidence="1">The sequence shown here is derived from an EMBL/GenBank/DDBJ whole genome shotgun (WGS) entry which is preliminary data.</text>
</comment>
<evidence type="ECO:0000313" key="2">
    <source>
        <dbReference type="Proteomes" id="UP000789342"/>
    </source>
</evidence>
<proteinExistence type="predicted"/>
<dbReference type="EMBL" id="CAJVPV010008139">
    <property type="protein sequence ID" value="CAG8627017.1"/>
    <property type="molecule type" value="Genomic_DNA"/>
</dbReference>
<evidence type="ECO:0000313" key="1">
    <source>
        <dbReference type="EMBL" id="CAG8627017.1"/>
    </source>
</evidence>
<reference evidence="1" key="1">
    <citation type="submission" date="2021-06" db="EMBL/GenBank/DDBJ databases">
        <authorList>
            <person name="Kallberg Y."/>
            <person name="Tangrot J."/>
            <person name="Rosling A."/>
        </authorList>
    </citation>
    <scope>NUCLEOTIDE SEQUENCE</scope>
    <source>
        <strain evidence="1">CL551</strain>
    </source>
</reference>
<organism evidence="1 2">
    <name type="scientific">Acaulospora morrowiae</name>
    <dbReference type="NCBI Taxonomy" id="94023"/>
    <lineage>
        <taxon>Eukaryota</taxon>
        <taxon>Fungi</taxon>
        <taxon>Fungi incertae sedis</taxon>
        <taxon>Mucoromycota</taxon>
        <taxon>Glomeromycotina</taxon>
        <taxon>Glomeromycetes</taxon>
        <taxon>Diversisporales</taxon>
        <taxon>Acaulosporaceae</taxon>
        <taxon>Acaulospora</taxon>
    </lineage>
</organism>
<name>A0A9N9D442_9GLOM</name>
<accession>A0A9N9D442</accession>
<dbReference type="AlphaFoldDB" id="A0A9N9D442"/>
<sequence>MDIHSRIKNVVENNALRTILFNQVPNNNVVIAAIRRKGKWSRRDIKLTGYYAFVAIVCREARIILNETDYNVLSNASDILWKDAPRQNYINIAQAVNADIRQ</sequence>